<evidence type="ECO:0000313" key="3">
    <source>
        <dbReference type="Proteomes" id="UP000318578"/>
    </source>
</evidence>
<dbReference type="SUPFAM" id="SSF53697">
    <property type="entry name" value="SIS domain"/>
    <property type="match status" value="1"/>
</dbReference>
<reference evidence="2 3" key="1">
    <citation type="submission" date="2019-07" db="EMBL/GenBank/DDBJ databases">
        <title>New species of Amycolatopsis and Streptomyces.</title>
        <authorList>
            <person name="Duangmal K."/>
            <person name="Teo W.F.A."/>
            <person name="Lipun K."/>
        </authorList>
    </citation>
    <scope>NUCLEOTIDE SEQUENCE [LARGE SCALE GENOMIC DNA]</scope>
    <source>
        <strain evidence="2 3">JCM 30562</strain>
    </source>
</reference>
<dbReference type="AlphaFoldDB" id="A0A558AII7"/>
<dbReference type="GO" id="GO:0097367">
    <property type="term" value="F:carbohydrate derivative binding"/>
    <property type="evidence" value="ECO:0007669"/>
    <property type="project" value="InterPro"/>
</dbReference>
<keyword evidence="3" id="KW-1185">Reference proteome</keyword>
<accession>A0A558AII7</accession>
<dbReference type="EMBL" id="VJZA01000008">
    <property type="protein sequence ID" value="TVT24080.1"/>
    <property type="molecule type" value="Genomic_DNA"/>
</dbReference>
<gene>
    <name evidence="2" type="ORF">FNH06_07710</name>
</gene>
<name>A0A558AII7_9PSEU</name>
<evidence type="ECO:0000256" key="1">
    <source>
        <dbReference type="SAM" id="MobiDB-lite"/>
    </source>
</evidence>
<dbReference type="Gene3D" id="3.40.50.10490">
    <property type="entry name" value="Glucose-6-phosphate isomerase like protein, domain 1"/>
    <property type="match status" value="1"/>
</dbReference>
<dbReference type="OrthoDB" id="367283at2"/>
<organism evidence="2 3">
    <name type="scientific">Amycolatopsis acidiphila</name>
    <dbReference type="NCBI Taxonomy" id="715473"/>
    <lineage>
        <taxon>Bacteria</taxon>
        <taxon>Bacillati</taxon>
        <taxon>Actinomycetota</taxon>
        <taxon>Actinomycetes</taxon>
        <taxon>Pseudonocardiales</taxon>
        <taxon>Pseudonocardiaceae</taxon>
        <taxon>Amycolatopsis</taxon>
    </lineage>
</organism>
<comment type="caution">
    <text evidence="2">The sequence shown here is derived from an EMBL/GenBank/DDBJ whole genome shotgun (WGS) entry which is preliminary data.</text>
</comment>
<dbReference type="GO" id="GO:1901135">
    <property type="term" value="P:carbohydrate derivative metabolic process"/>
    <property type="evidence" value="ECO:0007669"/>
    <property type="project" value="InterPro"/>
</dbReference>
<dbReference type="InterPro" id="IPR046348">
    <property type="entry name" value="SIS_dom_sf"/>
</dbReference>
<proteinExistence type="predicted"/>
<protein>
    <submittedName>
        <fullName evidence="2">Uncharacterized protein</fullName>
    </submittedName>
</protein>
<sequence>MALESGLKMREAAQLWTESYPHLEYRHGPIPIAHSGRIVWVFGEPAPGIVADAAATGAVVVADDLDPIADLVRVQFPAVGRAEAAGPDPDWPRSLTRSVVLRPGGP</sequence>
<evidence type="ECO:0000313" key="2">
    <source>
        <dbReference type="EMBL" id="TVT24080.1"/>
    </source>
</evidence>
<dbReference type="RefSeq" id="WP_144635821.1">
    <property type="nucleotide sequence ID" value="NZ_BNAX01000018.1"/>
</dbReference>
<dbReference type="Proteomes" id="UP000318578">
    <property type="component" value="Unassembled WGS sequence"/>
</dbReference>
<feature type="region of interest" description="Disordered" evidence="1">
    <location>
        <begin position="82"/>
        <end position="106"/>
    </location>
</feature>